<dbReference type="EMBL" id="KQ460207">
    <property type="protein sequence ID" value="KPJ16722.1"/>
    <property type="molecule type" value="Genomic_DNA"/>
</dbReference>
<keyword evidence="2" id="KW-1185">Reference proteome</keyword>
<dbReference type="InterPro" id="IPR036910">
    <property type="entry name" value="HMG_box_dom_sf"/>
</dbReference>
<gene>
    <name evidence="1" type="ORF">RR48_10321</name>
</gene>
<evidence type="ECO:0000313" key="2">
    <source>
        <dbReference type="Proteomes" id="UP000053240"/>
    </source>
</evidence>
<reference evidence="1 2" key="1">
    <citation type="journal article" date="2015" name="Nat. Commun.">
        <title>Outbred genome sequencing and CRISPR/Cas9 gene editing in butterflies.</title>
        <authorList>
            <person name="Li X."/>
            <person name="Fan D."/>
            <person name="Zhang W."/>
            <person name="Liu G."/>
            <person name="Zhang L."/>
            <person name="Zhao L."/>
            <person name="Fang X."/>
            <person name="Chen L."/>
            <person name="Dong Y."/>
            <person name="Chen Y."/>
            <person name="Ding Y."/>
            <person name="Zhao R."/>
            <person name="Feng M."/>
            <person name="Zhu Y."/>
            <person name="Feng Y."/>
            <person name="Jiang X."/>
            <person name="Zhu D."/>
            <person name="Xiang H."/>
            <person name="Feng X."/>
            <person name="Li S."/>
            <person name="Wang J."/>
            <person name="Zhang G."/>
            <person name="Kronforst M.R."/>
            <person name="Wang W."/>
        </authorList>
    </citation>
    <scope>NUCLEOTIDE SEQUENCE [LARGE SCALE GENOMIC DNA]</scope>
    <source>
        <strain evidence="1">Ya'a_city_454_Pm</strain>
        <tissue evidence="1">Whole body</tissue>
    </source>
</reference>
<dbReference type="GO" id="GO:0005634">
    <property type="term" value="C:nucleus"/>
    <property type="evidence" value="ECO:0007669"/>
    <property type="project" value="UniProtKB-ARBA"/>
</dbReference>
<dbReference type="AlphaFoldDB" id="A0A194RGK7"/>
<accession>A0A194RGK7</accession>
<dbReference type="Proteomes" id="UP000053240">
    <property type="component" value="Unassembled WGS sequence"/>
</dbReference>
<proteinExistence type="predicted"/>
<protein>
    <recommendedName>
        <fullName evidence="3">HMG box domain-containing protein</fullName>
    </recommendedName>
</protein>
<dbReference type="SUPFAM" id="SSF47095">
    <property type="entry name" value="HMG-box"/>
    <property type="match status" value="2"/>
</dbReference>
<name>A0A194RGK7_PAPMA</name>
<sequence>MAIDSLKTLGAIQYPILSKLAVNLKILLKSNYTKMETVDRIPRSPLHLYIHLYCNKRQLLDKNIKKNHKLLKEATQSWLSLNDDEKQVFISKHDEVIAEHKQKIAASLKNVKPYLRNKSQNRPENSKSSYILGPNQIEINLNESLQENIPQNTSTITCGDMDDKKMSDITFSVNQQIPSDINEKSNITQDQLFMQEKLPEPIPPSVMSGKELFLFLGTEAENCTNWESLPDYKKRYYQRAVLAIKRNYIRSYRAFLESLEPKELYKFYIRNKEIE</sequence>
<dbReference type="InParanoid" id="A0A194RGK7"/>
<evidence type="ECO:0000313" key="1">
    <source>
        <dbReference type="EMBL" id="KPJ16722.1"/>
    </source>
</evidence>
<dbReference type="Gene3D" id="1.10.30.10">
    <property type="entry name" value="High mobility group box domain"/>
    <property type="match status" value="1"/>
</dbReference>
<evidence type="ECO:0008006" key="3">
    <source>
        <dbReference type="Google" id="ProtNLM"/>
    </source>
</evidence>
<organism evidence="1 2">
    <name type="scientific">Papilio machaon</name>
    <name type="common">Old World swallowtail butterfly</name>
    <dbReference type="NCBI Taxonomy" id="76193"/>
    <lineage>
        <taxon>Eukaryota</taxon>
        <taxon>Metazoa</taxon>
        <taxon>Ecdysozoa</taxon>
        <taxon>Arthropoda</taxon>
        <taxon>Hexapoda</taxon>
        <taxon>Insecta</taxon>
        <taxon>Pterygota</taxon>
        <taxon>Neoptera</taxon>
        <taxon>Endopterygota</taxon>
        <taxon>Lepidoptera</taxon>
        <taxon>Glossata</taxon>
        <taxon>Ditrysia</taxon>
        <taxon>Papilionoidea</taxon>
        <taxon>Papilionidae</taxon>
        <taxon>Papilioninae</taxon>
        <taxon>Papilio</taxon>
    </lineage>
</organism>